<feature type="chain" id="PRO_5042049204" evidence="1">
    <location>
        <begin position="25"/>
        <end position="104"/>
    </location>
</feature>
<keyword evidence="1" id="KW-0732">Signal</keyword>
<feature type="signal peptide" evidence="1">
    <location>
        <begin position="1"/>
        <end position="24"/>
    </location>
</feature>
<keyword evidence="3" id="KW-1185">Reference proteome</keyword>
<reference evidence="2 3" key="1">
    <citation type="journal article" date="2023" name="Int. J. Mol. Sci.">
        <title>De Novo Assembly and Annotation of 11 Diverse Shrub Willow (Salix) Genomes Reveals Novel Gene Organization in Sex-Linked Regions.</title>
        <authorList>
            <person name="Hyden B."/>
            <person name="Feng K."/>
            <person name="Yates T.B."/>
            <person name="Jawdy S."/>
            <person name="Cereghino C."/>
            <person name="Smart L.B."/>
            <person name="Muchero W."/>
        </authorList>
    </citation>
    <scope>NUCLEOTIDE SEQUENCE [LARGE SCALE GENOMIC DNA]</scope>
    <source>
        <tissue evidence="2">Shoot tip</tissue>
    </source>
</reference>
<dbReference type="Gene3D" id="2.80.10.50">
    <property type="match status" value="1"/>
</dbReference>
<evidence type="ECO:0000256" key="1">
    <source>
        <dbReference type="SAM" id="SignalP"/>
    </source>
</evidence>
<dbReference type="AlphaFoldDB" id="A0AAD6JDW6"/>
<dbReference type="Proteomes" id="UP001162972">
    <property type="component" value="Chromosome 4"/>
</dbReference>
<dbReference type="EMBL" id="JAPFFJ010000018">
    <property type="protein sequence ID" value="KAJ6402285.1"/>
    <property type="molecule type" value="Genomic_DNA"/>
</dbReference>
<comment type="caution">
    <text evidence="2">The sequence shown here is derived from an EMBL/GenBank/DDBJ whole genome shotgun (WGS) entry which is preliminary data.</text>
</comment>
<evidence type="ECO:0000313" key="3">
    <source>
        <dbReference type="Proteomes" id="UP001162972"/>
    </source>
</evidence>
<evidence type="ECO:0000313" key="2">
    <source>
        <dbReference type="EMBL" id="KAJ6402285.1"/>
    </source>
</evidence>
<protein>
    <submittedName>
        <fullName evidence="2">Uncharacterized protein</fullName>
    </submittedName>
</protein>
<sequence length="104" mass="11278">MESTTLLVLSYLFKVFVFTKPSLAADEVAVLDTVGEELKADTEYYILPVLRGGGGGLTMISIGFQLKHLLPPTITAAATDKNGCAQPRFQTELDARLFLPGLNF</sequence>
<dbReference type="InterPro" id="IPR011065">
    <property type="entry name" value="Kunitz_inhibitor_STI-like_sf"/>
</dbReference>
<name>A0AAD6JDW6_9ROSI</name>
<dbReference type="InterPro" id="IPR002160">
    <property type="entry name" value="Prot_inh_Kunz-lg"/>
</dbReference>
<gene>
    <name evidence="2" type="ORF">OIU84_014386</name>
</gene>
<dbReference type="GO" id="GO:0004866">
    <property type="term" value="F:endopeptidase inhibitor activity"/>
    <property type="evidence" value="ECO:0007669"/>
    <property type="project" value="InterPro"/>
</dbReference>
<dbReference type="Pfam" id="PF00197">
    <property type="entry name" value="Kunitz_legume"/>
    <property type="match status" value="1"/>
</dbReference>
<organism evidence="2 3">
    <name type="scientific">Salix udensis</name>
    <dbReference type="NCBI Taxonomy" id="889485"/>
    <lineage>
        <taxon>Eukaryota</taxon>
        <taxon>Viridiplantae</taxon>
        <taxon>Streptophyta</taxon>
        <taxon>Embryophyta</taxon>
        <taxon>Tracheophyta</taxon>
        <taxon>Spermatophyta</taxon>
        <taxon>Magnoliopsida</taxon>
        <taxon>eudicotyledons</taxon>
        <taxon>Gunneridae</taxon>
        <taxon>Pentapetalae</taxon>
        <taxon>rosids</taxon>
        <taxon>fabids</taxon>
        <taxon>Malpighiales</taxon>
        <taxon>Salicaceae</taxon>
        <taxon>Saliceae</taxon>
        <taxon>Salix</taxon>
    </lineage>
</organism>
<proteinExistence type="predicted"/>
<accession>A0AAD6JDW6</accession>
<dbReference type="SUPFAM" id="SSF50386">
    <property type="entry name" value="STI-like"/>
    <property type="match status" value="1"/>
</dbReference>